<keyword evidence="4" id="KW-0813">Transport</keyword>
<keyword evidence="10" id="KW-0406">Ion transport</keyword>
<dbReference type="PANTHER" id="PTHR32361:SF23">
    <property type="entry name" value="FERRIC-CHELATE REDUCTASE"/>
    <property type="match status" value="1"/>
</dbReference>
<feature type="transmembrane region" description="Helical" evidence="13">
    <location>
        <begin position="230"/>
        <end position="249"/>
    </location>
</feature>
<dbReference type="Pfam" id="PF08030">
    <property type="entry name" value="NAD_binding_6"/>
    <property type="match status" value="1"/>
</dbReference>
<dbReference type="SFLD" id="SFLDG01168">
    <property type="entry name" value="Ferric_reductase_subgroup_(FRE"/>
    <property type="match status" value="1"/>
</dbReference>
<dbReference type="EMBL" id="MU007054">
    <property type="protein sequence ID" value="KAF2428632.1"/>
    <property type="molecule type" value="Genomic_DNA"/>
</dbReference>
<dbReference type="EC" id="1.16.1.9" evidence="3"/>
<comment type="subcellular location">
    <subcellularLocation>
        <location evidence="1">Cell membrane</location>
        <topology evidence="1">Multi-pass membrane protein</topology>
    </subcellularLocation>
</comment>
<feature type="transmembrane region" description="Helical" evidence="13">
    <location>
        <begin position="115"/>
        <end position="135"/>
    </location>
</feature>
<dbReference type="InterPro" id="IPR013130">
    <property type="entry name" value="Fe3_Rdtase_TM_dom"/>
</dbReference>
<dbReference type="InterPro" id="IPR017938">
    <property type="entry name" value="Riboflavin_synthase-like_b-brl"/>
</dbReference>
<dbReference type="PROSITE" id="PS51384">
    <property type="entry name" value="FAD_FR"/>
    <property type="match status" value="1"/>
</dbReference>
<evidence type="ECO:0000256" key="4">
    <source>
        <dbReference type="ARBA" id="ARBA00022448"/>
    </source>
</evidence>
<dbReference type="Pfam" id="PF01794">
    <property type="entry name" value="Ferric_reduct"/>
    <property type="match status" value="1"/>
</dbReference>
<evidence type="ECO:0000259" key="14">
    <source>
        <dbReference type="PROSITE" id="PS51384"/>
    </source>
</evidence>
<dbReference type="Gene3D" id="3.40.50.80">
    <property type="entry name" value="Nucleotide-binding domain of ferredoxin-NADP reductase (FNR) module"/>
    <property type="match status" value="1"/>
</dbReference>
<feature type="domain" description="FAD-binding FR-type" evidence="14">
    <location>
        <begin position="304"/>
        <end position="438"/>
    </location>
</feature>
<dbReference type="Pfam" id="PF08022">
    <property type="entry name" value="FAD_binding_8"/>
    <property type="match status" value="1"/>
</dbReference>
<dbReference type="Gene3D" id="2.40.30.10">
    <property type="entry name" value="Translation factors"/>
    <property type="match status" value="1"/>
</dbReference>
<keyword evidence="16" id="KW-1185">Reference proteome</keyword>
<organism evidence="15 16">
    <name type="scientific">Tothia fuscella</name>
    <dbReference type="NCBI Taxonomy" id="1048955"/>
    <lineage>
        <taxon>Eukaryota</taxon>
        <taxon>Fungi</taxon>
        <taxon>Dikarya</taxon>
        <taxon>Ascomycota</taxon>
        <taxon>Pezizomycotina</taxon>
        <taxon>Dothideomycetes</taxon>
        <taxon>Pleosporomycetidae</taxon>
        <taxon>Venturiales</taxon>
        <taxon>Cylindrosympodiaceae</taxon>
        <taxon>Tothia</taxon>
    </lineage>
</organism>
<evidence type="ECO:0000256" key="8">
    <source>
        <dbReference type="ARBA" id="ARBA00022989"/>
    </source>
</evidence>
<feature type="transmembrane region" description="Helical" evidence="13">
    <location>
        <begin position="286"/>
        <end position="303"/>
    </location>
</feature>
<evidence type="ECO:0000256" key="13">
    <source>
        <dbReference type="SAM" id="Phobius"/>
    </source>
</evidence>
<dbReference type="GO" id="GO:0015677">
    <property type="term" value="P:copper ion import"/>
    <property type="evidence" value="ECO:0007669"/>
    <property type="project" value="TreeGrafter"/>
</dbReference>
<feature type="transmembrane region" description="Helical" evidence="13">
    <location>
        <begin position="189"/>
        <end position="210"/>
    </location>
</feature>
<comment type="similarity">
    <text evidence="2">Belongs to the ferric reductase (FRE) family.</text>
</comment>
<evidence type="ECO:0000256" key="2">
    <source>
        <dbReference type="ARBA" id="ARBA00006278"/>
    </source>
</evidence>
<evidence type="ECO:0000313" key="16">
    <source>
        <dbReference type="Proteomes" id="UP000800235"/>
    </source>
</evidence>
<dbReference type="AlphaFoldDB" id="A0A9P4TX95"/>
<evidence type="ECO:0000256" key="10">
    <source>
        <dbReference type="ARBA" id="ARBA00023065"/>
    </source>
</evidence>
<dbReference type="GO" id="GO:0052851">
    <property type="term" value="F:ferric-chelate reductase (NADPH) activity"/>
    <property type="evidence" value="ECO:0007669"/>
    <property type="project" value="UniProtKB-EC"/>
</dbReference>
<dbReference type="InterPro" id="IPR013121">
    <property type="entry name" value="Fe_red_NAD-bd_6"/>
</dbReference>
<keyword evidence="5" id="KW-1003">Cell membrane</keyword>
<dbReference type="GO" id="GO:0006826">
    <property type="term" value="P:iron ion transport"/>
    <property type="evidence" value="ECO:0007669"/>
    <property type="project" value="UniProtKB-ARBA"/>
</dbReference>
<sequence>MEQRFALNVSTNPLWKLPITDPRCNNASCFDFVYGYLDDQLRYSNYNFPLYAQWTVIFYTTTVTLFFLLHLYRSFNDQSHRTRLRERVIACWRMVNYRRASGWIGSKIDVSYGQLILLSIATIFVAILPFFQGYFLRDLFRYGSPPLSVRCAMLISALLPMCLALAGKVNIISLLTGISYAKLNIWHRFVAYIIFALAVVHTIPHCIAPVKEGGWAELAILYRKGERELSGTVLLTSFALMVVASMPWVRNRFYEFFKIGHIVLAILFVVFLFWHIKGEQITPDYLYGSIAIMIANFVARTIYRNRVPLSLKEFVHGFPTELEVLPGNVTRVVIHCPQRLQWQPGQHCFITIPGITMMQAHPFTIASISWKHSRHGRNDVVLLIRALKGFTKNLAEHATNHKMSNQSVDRFTAIAEAQKLRISTRAWLDGPYGDVHPTIDRQYHGVICVAGGSGITASLPWLSYLACRMRTSSHSPLESCKTRSINLIWCIRSLHWIHWAEREICDALHDVMIANQQLDGLDNGKTEERMPERSSSSKGKIKVIIFVTSRNVDETQMSVAGLDLLLAAGVDADDTHVQVEVIGGRPSYSALLPDMIDKKRNIVLACGPQGQKIDLANSVAQLQRMVLRNETKEIALHTETFGW</sequence>
<accession>A0A9P4TX95</accession>
<dbReference type="SFLD" id="SFLDS00052">
    <property type="entry name" value="Ferric_Reductase_Domain"/>
    <property type="match status" value="1"/>
</dbReference>
<keyword evidence="7" id="KW-0249">Electron transport</keyword>
<evidence type="ECO:0000256" key="3">
    <source>
        <dbReference type="ARBA" id="ARBA00012668"/>
    </source>
</evidence>
<dbReference type="SUPFAM" id="SSF63380">
    <property type="entry name" value="Riboflavin synthase domain-like"/>
    <property type="match status" value="1"/>
</dbReference>
<evidence type="ECO:0000256" key="9">
    <source>
        <dbReference type="ARBA" id="ARBA00023002"/>
    </source>
</evidence>
<evidence type="ECO:0000256" key="1">
    <source>
        <dbReference type="ARBA" id="ARBA00004651"/>
    </source>
</evidence>
<evidence type="ECO:0000313" key="15">
    <source>
        <dbReference type="EMBL" id="KAF2428632.1"/>
    </source>
</evidence>
<keyword evidence="6 13" id="KW-0812">Transmembrane</keyword>
<dbReference type="PANTHER" id="PTHR32361">
    <property type="entry name" value="FERRIC/CUPRIC REDUCTASE TRANSMEMBRANE COMPONENT"/>
    <property type="match status" value="1"/>
</dbReference>
<dbReference type="Proteomes" id="UP000800235">
    <property type="component" value="Unassembled WGS sequence"/>
</dbReference>
<dbReference type="GO" id="GO:0006879">
    <property type="term" value="P:intracellular iron ion homeostasis"/>
    <property type="evidence" value="ECO:0007669"/>
    <property type="project" value="TreeGrafter"/>
</dbReference>
<evidence type="ECO:0000256" key="7">
    <source>
        <dbReference type="ARBA" id="ARBA00022982"/>
    </source>
</evidence>
<comment type="caution">
    <text evidence="15">The sequence shown here is derived from an EMBL/GenBank/DDBJ whole genome shotgun (WGS) entry which is preliminary data.</text>
</comment>
<dbReference type="InterPro" id="IPR017927">
    <property type="entry name" value="FAD-bd_FR_type"/>
</dbReference>
<reference evidence="15" key="1">
    <citation type="journal article" date="2020" name="Stud. Mycol.">
        <title>101 Dothideomycetes genomes: a test case for predicting lifestyles and emergence of pathogens.</title>
        <authorList>
            <person name="Haridas S."/>
            <person name="Albert R."/>
            <person name="Binder M."/>
            <person name="Bloem J."/>
            <person name="Labutti K."/>
            <person name="Salamov A."/>
            <person name="Andreopoulos B."/>
            <person name="Baker S."/>
            <person name="Barry K."/>
            <person name="Bills G."/>
            <person name="Bluhm B."/>
            <person name="Cannon C."/>
            <person name="Castanera R."/>
            <person name="Culley D."/>
            <person name="Daum C."/>
            <person name="Ezra D."/>
            <person name="Gonzalez J."/>
            <person name="Henrissat B."/>
            <person name="Kuo A."/>
            <person name="Liang C."/>
            <person name="Lipzen A."/>
            <person name="Lutzoni F."/>
            <person name="Magnuson J."/>
            <person name="Mondo S."/>
            <person name="Nolan M."/>
            <person name="Ohm R."/>
            <person name="Pangilinan J."/>
            <person name="Park H.-J."/>
            <person name="Ramirez L."/>
            <person name="Alfaro M."/>
            <person name="Sun H."/>
            <person name="Tritt A."/>
            <person name="Yoshinaga Y."/>
            <person name="Zwiers L.-H."/>
            <person name="Turgeon B."/>
            <person name="Goodwin S."/>
            <person name="Spatafora J."/>
            <person name="Crous P."/>
            <person name="Grigoriev I."/>
        </authorList>
    </citation>
    <scope>NUCLEOTIDE SEQUENCE</scope>
    <source>
        <strain evidence="15">CBS 130266</strain>
    </source>
</reference>
<evidence type="ECO:0000256" key="11">
    <source>
        <dbReference type="ARBA" id="ARBA00023136"/>
    </source>
</evidence>
<name>A0A9P4TX95_9PEZI</name>
<comment type="catalytic activity">
    <reaction evidence="12">
        <text>2 a Fe(II)-siderophore + NADP(+) + H(+) = 2 a Fe(III)-siderophore + NADPH</text>
        <dbReference type="Rhea" id="RHEA:28795"/>
        <dbReference type="Rhea" id="RHEA-COMP:11342"/>
        <dbReference type="Rhea" id="RHEA-COMP:11344"/>
        <dbReference type="ChEBI" id="CHEBI:15378"/>
        <dbReference type="ChEBI" id="CHEBI:29033"/>
        <dbReference type="ChEBI" id="CHEBI:29034"/>
        <dbReference type="ChEBI" id="CHEBI:57783"/>
        <dbReference type="ChEBI" id="CHEBI:58349"/>
        <dbReference type="EC" id="1.16.1.9"/>
    </reaction>
</comment>
<dbReference type="InterPro" id="IPR013112">
    <property type="entry name" value="FAD-bd_8"/>
</dbReference>
<keyword evidence="11 13" id="KW-0472">Membrane</keyword>
<dbReference type="InterPro" id="IPR051410">
    <property type="entry name" value="Ferric/Cupric_Reductase"/>
</dbReference>
<dbReference type="SUPFAM" id="SSF52343">
    <property type="entry name" value="Ferredoxin reductase-like, C-terminal NADP-linked domain"/>
    <property type="match status" value="1"/>
</dbReference>
<gene>
    <name evidence="15" type="ORF">EJ08DRAFT_322025</name>
</gene>
<feature type="transmembrane region" description="Helical" evidence="13">
    <location>
        <begin position="147"/>
        <end position="169"/>
    </location>
</feature>
<evidence type="ECO:0000256" key="12">
    <source>
        <dbReference type="ARBA" id="ARBA00048483"/>
    </source>
</evidence>
<dbReference type="OrthoDB" id="17725at2759"/>
<dbReference type="GO" id="GO:0005886">
    <property type="term" value="C:plasma membrane"/>
    <property type="evidence" value="ECO:0007669"/>
    <property type="project" value="UniProtKB-SubCell"/>
</dbReference>
<evidence type="ECO:0000256" key="5">
    <source>
        <dbReference type="ARBA" id="ARBA00022475"/>
    </source>
</evidence>
<keyword evidence="8 13" id="KW-1133">Transmembrane helix</keyword>
<keyword evidence="9" id="KW-0560">Oxidoreductase</keyword>
<evidence type="ECO:0000256" key="6">
    <source>
        <dbReference type="ARBA" id="ARBA00022692"/>
    </source>
</evidence>
<dbReference type="CDD" id="cd06186">
    <property type="entry name" value="NOX_Duox_like_FAD_NADP"/>
    <property type="match status" value="1"/>
</dbReference>
<protein>
    <recommendedName>
        <fullName evidence="3">ferric-chelate reductase (NADPH)</fullName>
        <ecNumber evidence="3">1.16.1.9</ecNumber>
    </recommendedName>
</protein>
<dbReference type="InterPro" id="IPR039261">
    <property type="entry name" value="FNR_nucleotide-bd"/>
</dbReference>
<proteinExistence type="inferred from homology"/>
<feature type="transmembrane region" description="Helical" evidence="13">
    <location>
        <begin position="256"/>
        <end position="274"/>
    </location>
</feature>
<feature type="transmembrane region" description="Helical" evidence="13">
    <location>
        <begin position="51"/>
        <end position="72"/>
    </location>
</feature>